<reference evidence="2" key="1">
    <citation type="submission" date="2023-08" db="EMBL/GenBank/DDBJ databases">
        <title>A de novo genome assembly of Solanum verrucosum Schlechtendal, a Mexican diploid species geographically isolated from the other diploid A-genome species in potato relatives.</title>
        <authorList>
            <person name="Hosaka K."/>
        </authorList>
    </citation>
    <scope>NUCLEOTIDE SEQUENCE</scope>
    <source>
        <tissue evidence="2">Young leaves</tissue>
    </source>
</reference>
<name>A0AAF0TDA0_SOLVR</name>
<organism evidence="2 3">
    <name type="scientific">Solanum verrucosum</name>
    <dbReference type="NCBI Taxonomy" id="315347"/>
    <lineage>
        <taxon>Eukaryota</taxon>
        <taxon>Viridiplantae</taxon>
        <taxon>Streptophyta</taxon>
        <taxon>Embryophyta</taxon>
        <taxon>Tracheophyta</taxon>
        <taxon>Spermatophyta</taxon>
        <taxon>Magnoliopsida</taxon>
        <taxon>eudicotyledons</taxon>
        <taxon>Gunneridae</taxon>
        <taxon>Pentapetalae</taxon>
        <taxon>asterids</taxon>
        <taxon>lamiids</taxon>
        <taxon>Solanales</taxon>
        <taxon>Solanaceae</taxon>
        <taxon>Solanoideae</taxon>
        <taxon>Solaneae</taxon>
        <taxon>Solanum</taxon>
    </lineage>
</organism>
<proteinExistence type="predicted"/>
<accession>A0AAF0TDA0</accession>
<dbReference type="EMBL" id="CP133612">
    <property type="protein sequence ID" value="WMV09025.1"/>
    <property type="molecule type" value="Genomic_DNA"/>
</dbReference>
<evidence type="ECO:0000313" key="2">
    <source>
        <dbReference type="EMBL" id="WMV09025.1"/>
    </source>
</evidence>
<feature type="compositionally biased region" description="Basic and acidic residues" evidence="1">
    <location>
        <begin position="11"/>
        <end position="25"/>
    </location>
</feature>
<dbReference type="Proteomes" id="UP001234989">
    <property type="component" value="Chromosome 1"/>
</dbReference>
<feature type="non-terminal residue" evidence="2">
    <location>
        <position position="1"/>
    </location>
</feature>
<protein>
    <submittedName>
        <fullName evidence="2">Uncharacterized protein</fullName>
    </submittedName>
</protein>
<evidence type="ECO:0000313" key="3">
    <source>
        <dbReference type="Proteomes" id="UP001234989"/>
    </source>
</evidence>
<feature type="region of interest" description="Disordered" evidence="1">
    <location>
        <begin position="1"/>
        <end position="43"/>
    </location>
</feature>
<gene>
    <name evidence="2" type="ORF">MTR67_002410</name>
</gene>
<evidence type="ECO:0000256" key="1">
    <source>
        <dbReference type="SAM" id="MobiDB-lite"/>
    </source>
</evidence>
<dbReference type="AlphaFoldDB" id="A0AAF0TDA0"/>
<sequence>GLRNKTWTLLSKKEQGNTKNKEKKACVPSPEGENQVSDGKEQSACRRMVPRCSAISPKVTKLKDAEGQGKRAMKLTKGRIAESIIDPALLRRLVLRNTFFGNYKYLFEFLV</sequence>
<keyword evidence="3" id="KW-1185">Reference proteome</keyword>